<keyword evidence="3" id="KW-1185">Reference proteome</keyword>
<keyword evidence="1" id="KW-0812">Transmembrane</keyword>
<accession>A0A172TJE5</accession>
<name>A0A172TJE5_9BACL</name>
<proteinExistence type="predicted"/>
<keyword evidence="1" id="KW-1133">Transmembrane helix</keyword>
<sequence length="77" mass="8237">MMNAGWIRYVSIGLIIAGLLLFMADLDKLWIDAIAATAIISAYGLRLSMEARTKTIQNGSAIASCSTKRLITTGMTG</sequence>
<protein>
    <submittedName>
        <fullName evidence="2">Uncharacterized protein</fullName>
    </submittedName>
</protein>
<dbReference type="KEGG" id="pswu:SY83_13905"/>
<dbReference type="PATRIC" id="fig|1178515.4.peg.2790"/>
<reference evidence="2 3" key="1">
    <citation type="submission" date="2015-01" db="EMBL/GenBank/DDBJ databases">
        <title>Paenibacillus swuensis/DY6/whole genome sequencing.</title>
        <authorList>
            <person name="Kim M.K."/>
            <person name="Srinivasan S."/>
            <person name="Lee J.-J."/>
        </authorList>
    </citation>
    <scope>NUCLEOTIDE SEQUENCE [LARGE SCALE GENOMIC DNA]</scope>
    <source>
        <strain evidence="2 3">DY6</strain>
    </source>
</reference>
<evidence type="ECO:0000313" key="2">
    <source>
        <dbReference type="EMBL" id="ANE47179.1"/>
    </source>
</evidence>
<dbReference type="RefSeq" id="WP_068607457.1">
    <property type="nucleotide sequence ID" value="NZ_CP011388.1"/>
</dbReference>
<evidence type="ECO:0000256" key="1">
    <source>
        <dbReference type="SAM" id="Phobius"/>
    </source>
</evidence>
<evidence type="ECO:0000313" key="3">
    <source>
        <dbReference type="Proteomes" id="UP000076927"/>
    </source>
</evidence>
<feature type="transmembrane region" description="Helical" evidence="1">
    <location>
        <begin position="7"/>
        <end position="24"/>
    </location>
</feature>
<gene>
    <name evidence="2" type="ORF">SY83_13905</name>
</gene>
<dbReference type="Proteomes" id="UP000076927">
    <property type="component" value="Chromosome"/>
</dbReference>
<feature type="transmembrane region" description="Helical" evidence="1">
    <location>
        <begin position="30"/>
        <end position="47"/>
    </location>
</feature>
<dbReference type="AlphaFoldDB" id="A0A172TJE5"/>
<keyword evidence="1" id="KW-0472">Membrane</keyword>
<dbReference type="EMBL" id="CP011388">
    <property type="protein sequence ID" value="ANE47179.1"/>
    <property type="molecule type" value="Genomic_DNA"/>
</dbReference>
<organism evidence="2 3">
    <name type="scientific">Paenibacillus swuensis</name>
    <dbReference type="NCBI Taxonomy" id="1178515"/>
    <lineage>
        <taxon>Bacteria</taxon>
        <taxon>Bacillati</taxon>
        <taxon>Bacillota</taxon>
        <taxon>Bacilli</taxon>
        <taxon>Bacillales</taxon>
        <taxon>Paenibacillaceae</taxon>
        <taxon>Paenibacillus</taxon>
    </lineage>
</organism>
<dbReference type="STRING" id="1178515.SY83_13905"/>